<organism evidence="4 5">
    <name type="scientific">Phtheirospermum japonicum</name>
    <dbReference type="NCBI Taxonomy" id="374723"/>
    <lineage>
        <taxon>Eukaryota</taxon>
        <taxon>Viridiplantae</taxon>
        <taxon>Streptophyta</taxon>
        <taxon>Embryophyta</taxon>
        <taxon>Tracheophyta</taxon>
        <taxon>Spermatophyta</taxon>
        <taxon>Magnoliopsida</taxon>
        <taxon>eudicotyledons</taxon>
        <taxon>Gunneridae</taxon>
        <taxon>Pentapetalae</taxon>
        <taxon>asterids</taxon>
        <taxon>lamiids</taxon>
        <taxon>Lamiales</taxon>
        <taxon>Orobanchaceae</taxon>
        <taxon>Orobanchaceae incertae sedis</taxon>
        <taxon>Phtheirospermum</taxon>
    </lineage>
</organism>
<name>A0A830CUW6_9LAMI</name>
<proteinExistence type="predicted"/>
<dbReference type="Proteomes" id="UP000653305">
    <property type="component" value="Unassembled WGS sequence"/>
</dbReference>
<dbReference type="GO" id="GO:0030042">
    <property type="term" value="P:actin filament depolymerization"/>
    <property type="evidence" value="ECO:0007669"/>
    <property type="project" value="TreeGrafter"/>
</dbReference>
<dbReference type="InterPro" id="IPR036322">
    <property type="entry name" value="WD40_repeat_dom_sf"/>
</dbReference>
<evidence type="ECO:0000313" key="4">
    <source>
        <dbReference type="EMBL" id="GFP99994.1"/>
    </source>
</evidence>
<evidence type="ECO:0000313" key="5">
    <source>
        <dbReference type="Proteomes" id="UP000653305"/>
    </source>
</evidence>
<evidence type="ECO:0000256" key="3">
    <source>
        <dbReference type="PROSITE-ProRule" id="PRU00221"/>
    </source>
</evidence>
<dbReference type="GO" id="GO:0030864">
    <property type="term" value="C:cortical actin cytoskeleton"/>
    <property type="evidence" value="ECO:0007669"/>
    <property type="project" value="TreeGrafter"/>
</dbReference>
<dbReference type="InterPro" id="IPR015943">
    <property type="entry name" value="WD40/YVTN_repeat-like_dom_sf"/>
</dbReference>
<dbReference type="EMBL" id="BMAC01000600">
    <property type="protein sequence ID" value="GFP99994.1"/>
    <property type="molecule type" value="Genomic_DNA"/>
</dbReference>
<dbReference type="PROSITE" id="PS50294">
    <property type="entry name" value="WD_REPEATS_REGION"/>
    <property type="match status" value="2"/>
</dbReference>
<keyword evidence="5" id="KW-1185">Reference proteome</keyword>
<dbReference type="AlphaFoldDB" id="A0A830CUW6"/>
<evidence type="ECO:0000256" key="2">
    <source>
        <dbReference type="ARBA" id="ARBA00022737"/>
    </source>
</evidence>
<keyword evidence="2" id="KW-0677">Repeat</keyword>
<sequence length="112" mass="12073">MGEIHKALMNDTSAPDLVEAHLASEPTVKLKNMLYHTARINCLAWSPDSSMVATGSLDTCVLIYEVDKPASNRITVKGAHLGGVYGLAFADERNVVSSGEDACIRVWTVTPQ</sequence>
<gene>
    <name evidence="4" type="ORF">PHJA_002143500</name>
</gene>
<dbReference type="SMART" id="SM00320">
    <property type="entry name" value="WD40"/>
    <property type="match status" value="2"/>
</dbReference>
<reference evidence="4" key="1">
    <citation type="submission" date="2020-07" db="EMBL/GenBank/DDBJ databases">
        <title>Ethylene signaling mediates host invasion by parasitic plants.</title>
        <authorList>
            <person name="Yoshida S."/>
        </authorList>
    </citation>
    <scope>NUCLEOTIDE SEQUENCE</scope>
    <source>
        <strain evidence="4">Okayama</strain>
    </source>
</reference>
<dbReference type="Gene3D" id="2.130.10.10">
    <property type="entry name" value="YVTN repeat-like/Quinoprotein amine dehydrogenase"/>
    <property type="match status" value="1"/>
</dbReference>
<dbReference type="SUPFAM" id="SSF50978">
    <property type="entry name" value="WD40 repeat-like"/>
    <property type="match status" value="1"/>
</dbReference>
<feature type="repeat" description="WD" evidence="3">
    <location>
        <begin position="33"/>
        <end position="74"/>
    </location>
</feature>
<dbReference type="Pfam" id="PF00400">
    <property type="entry name" value="WD40"/>
    <property type="match status" value="2"/>
</dbReference>
<dbReference type="InterPro" id="IPR001680">
    <property type="entry name" value="WD40_rpt"/>
</dbReference>
<dbReference type="PANTHER" id="PTHR19856:SF0">
    <property type="entry name" value="WD REPEAT-CONTAINING PROTEIN 1"/>
    <property type="match status" value="1"/>
</dbReference>
<comment type="caution">
    <text evidence="4">The sequence shown here is derived from an EMBL/GenBank/DDBJ whole genome shotgun (WGS) entry which is preliminary data.</text>
</comment>
<dbReference type="PROSITE" id="PS50082">
    <property type="entry name" value="WD_REPEATS_2"/>
    <property type="match status" value="2"/>
</dbReference>
<protein>
    <submittedName>
        <fullName evidence="4">Actin-interacting protein 1</fullName>
    </submittedName>
</protein>
<dbReference type="PANTHER" id="PTHR19856">
    <property type="entry name" value="WD-REPEATCONTAINING PROTEIN WDR1"/>
    <property type="match status" value="1"/>
</dbReference>
<keyword evidence="1 3" id="KW-0853">WD repeat</keyword>
<feature type="repeat" description="WD" evidence="3">
    <location>
        <begin position="77"/>
        <end position="112"/>
    </location>
</feature>
<accession>A0A830CUW6</accession>
<dbReference type="GO" id="GO:0051015">
    <property type="term" value="F:actin filament binding"/>
    <property type="evidence" value="ECO:0007669"/>
    <property type="project" value="TreeGrafter"/>
</dbReference>
<evidence type="ECO:0000256" key="1">
    <source>
        <dbReference type="ARBA" id="ARBA00022574"/>
    </source>
</evidence>
<dbReference type="OrthoDB" id="2306at2759"/>